<proteinExistence type="predicted"/>
<dbReference type="RefSeq" id="WP_326707095.1">
    <property type="nucleotide sequence ID" value="NZ_CP108861.1"/>
</dbReference>
<reference evidence="1 2" key="1">
    <citation type="submission" date="2022-10" db="EMBL/GenBank/DDBJ databases">
        <title>The complete genomes of actinobacterial strains from the NBC collection.</title>
        <authorList>
            <person name="Joergensen T.S."/>
            <person name="Alvarez Arevalo M."/>
            <person name="Sterndorff E.B."/>
            <person name="Faurdal D."/>
            <person name="Vuksanovic O."/>
            <person name="Mourched A.-S."/>
            <person name="Charusanti P."/>
            <person name="Shaw S."/>
            <person name="Blin K."/>
            <person name="Weber T."/>
        </authorList>
    </citation>
    <scope>NUCLEOTIDE SEQUENCE [LARGE SCALE GENOMIC DNA]</scope>
    <source>
        <strain evidence="1 2">NBC 01792</strain>
    </source>
</reference>
<evidence type="ECO:0008006" key="3">
    <source>
        <dbReference type="Google" id="ProtNLM"/>
    </source>
</evidence>
<name>A0ABZ1EQ81_9ACTN</name>
<keyword evidence="2" id="KW-1185">Reference proteome</keyword>
<dbReference type="Proteomes" id="UP001356428">
    <property type="component" value="Chromosome"/>
</dbReference>
<evidence type="ECO:0000313" key="1">
    <source>
        <dbReference type="EMBL" id="WSB06267.1"/>
    </source>
</evidence>
<dbReference type="EMBL" id="CP109083">
    <property type="protein sequence ID" value="WSB06267.1"/>
    <property type="molecule type" value="Genomic_DNA"/>
</dbReference>
<gene>
    <name evidence="1" type="ORF">OG849_03000</name>
</gene>
<sequence length="66" mass="7337">MDRHMGVDVNVRADSTTTSRKLTALPAGAEVLVLRQQRGQEVSVRPHTNDRWAYLPQYAVTSPTST</sequence>
<evidence type="ECO:0000313" key="2">
    <source>
        <dbReference type="Proteomes" id="UP001356428"/>
    </source>
</evidence>
<organism evidence="1 2">
    <name type="scientific">Streptomyces cyaneofuscatus</name>
    <dbReference type="NCBI Taxonomy" id="66883"/>
    <lineage>
        <taxon>Bacteria</taxon>
        <taxon>Bacillati</taxon>
        <taxon>Actinomycetota</taxon>
        <taxon>Actinomycetes</taxon>
        <taxon>Kitasatosporales</taxon>
        <taxon>Streptomycetaceae</taxon>
        <taxon>Streptomyces</taxon>
    </lineage>
</organism>
<accession>A0ABZ1EQ81</accession>
<protein>
    <recommendedName>
        <fullName evidence="3">SH3 domain-containing protein</fullName>
    </recommendedName>
</protein>